<dbReference type="InterPro" id="IPR005252">
    <property type="entry name" value="CoaBC"/>
</dbReference>
<keyword evidence="3 4" id="KW-0285">Flavoprotein</keyword>
<dbReference type="InterPro" id="IPR003382">
    <property type="entry name" value="Flavoprotein"/>
</dbReference>
<comment type="catalytic activity">
    <reaction evidence="3 4">
        <text>(R)-4'-phosphopantothenate + L-cysteine + CTP = N-[(R)-4-phosphopantothenoyl]-L-cysteine + CMP + diphosphate + H(+)</text>
        <dbReference type="Rhea" id="RHEA:19397"/>
        <dbReference type="ChEBI" id="CHEBI:10986"/>
        <dbReference type="ChEBI" id="CHEBI:15378"/>
        <dbReference type="ChEBI" id="CHEBI:33019"/>
        <dbReference type="ChEBI" id="CHEBI:35235"/>
        <dbReference type="ChEBI" id="CHEBI:37563"/>
        <dbReference type="ChEBI" id="CHEBI:59458"/>
        <dbReference type="ChEBI" id="CHEBI:60377"/>
        <dbReference type="EC" id="6.3.2.5"/>
    </reaction>
</comment>
<keyword evidence="1 3" id="KW-0210">Decarboxylase</keyword>
<dbReference type="Gene3D" id="3.40.50.1950">
    <property type="entry name" value="Flavin prenyltransferase-like"/>
    <property type="match status" value="1"/>
</dbReference>
<keyword evidence="3 4" id="KW-0436">Ligase</keyword>
<feature type="binding site" evidence="3">
    <location>
        <position position="289"/>
    </location>
    <ligand>
        <name>CTP</name>
        <dbReference type="ChEBI" id="CHEBI:37563"/>
    </ligand>
</feature>
<comment type="caution">
    <text evidence="7">The sequence shown here is derived from an EMBL/GenBank/DDBJ whole genome shotgun (WGS) entry which is preliminary data.</text>
</comment>
<comment type="similarity">
    <text evidence="3 4">In the N-terminal section; belongs to the HFCD (homo-oligomeric flavin containing Cys decarboxylase) superfamily.</text>
</comment>
<feature type="binding site" evidence="3">
    <location>
        <begin position="315"/>
        <end position="318"/>
    </location>
    <ligand>
        <name>CTP</name>
        <dbReference type="ChEBI" id="CHEBI:37563"/>
    </ligand>
</feature>
<comment type="function">
    <text evidence="4">Catalyzes two steps in the biosynthesis of coenzyme A. In the first step cysteine is conjugated to 4'-phosphopantothenate to form 4-phosphopantothenoylcysteine, in the latter compound is decarboxylated to form 4'-phosphopantotheine.</text>
</comment>
<dbReference type="PANTHER" id="PTHR14359">
    <property type="entry name" value="HOMO-OLIGOMERIC FLAVIN CONTAINING CYS DECARBOXYLASE FAMILY"/>
    <property type="match status" value="1"/>
</dbReference>
<dbReference type="UniPathway" id="UPA00241">
    <property type="reaction ID" value="UER00353"/>
</dbReference>
<feature type="region of interest" description="Phosphopantothenoylcysteine decarboxylase" evidence="3">
    <location>
        <begin position="1"/>
        <end position="199"/>
    </location>
</feature>
<accession>A0A8J4M1N0</accession>
<keyword evidence="2 3" id="KW-0456">Lyase</keyword>
<dbReference type="EC" id="6.3.2.5" evidence="3"/>
<evidence type="ECO:0000259" key="5">
    <source>
        <dbReference type="Pfam" id="PF02441"/>
    </source>
</evidence>
<feature type="binding site" evidence="3">
    <location>
        <position position="351"/>
    </location>
    <ligand>
        <name>CTP</name>
        <dbReference type="ChEBI" id="CHEBI:37563"/>
    </ligand>
</feature>
<dbReference type="Proteomes" id="UP000677918">
    <property type="component" value="Unassembled WGS sequence"/>
</dbReference>
<dbReference type="GO" id="GO:0010181">
    <property type="term" value="F:FMN binding"/>
    <property type="evidence" value="ECO:0007669"/>
    <property type="project" value="UniProtKB-UniRule"/>
</dbReference>
<comment type="pathway">
    <text evidence="3 4">Cofactor biosynthesis; coenzyme A biosynthesis; CoA from (R)-pantothenate: step 2/5.</text>
</comment>
<dbReference type="Pfam" id="PF02441">
    <property type="entry name" value="Flavoprotein"/>
    <property type="match status" value="1"/>
</dbReference>
<comment type="pathway">
    <text evidence="3 4">Cofactor biosynthesis; coenzyme A biosynthesis; CoA from (R)-pantothenate: step 3/5.</text>
</comment>
<feature type="region of interest" description="Phosphopantothenate--cysteine ligase" evidence="3">
    <location>
        <begin position="200"/>
        <end position="424"/>
    </location>
</feature>
<dbReference type="GO" id="GO:0004633">
    <property type="term" value="F:phosphopantothenoylcysteine decarboxylase activity"/>
    <property type="evidence" value="ECO:0007669"/>
    <property type="project" value="UniProtKB-UniRule"/>
</dbReference>
<dbReference type="GO" id="GO:0015941">
    <property type="term" value="P:pantothenate catabolic process"/>
    <property type="evidence" value="ECO:0007669"/>
    <property type="project" value="InterPro"/>
</dbReference>
<evidence type="ECO:0000256" key="2">
    <source>
        <dbReference type="ARBA" id="ARBA00023239"/>
    </source>
</evidence>
<evidence type="ECO:0000256" key="3">
    <source>
        <dbReference type="HAMAP-Rule" id="MF_02225"/>
    </source>
</evidence>
<comment type="similarity">
    <text evidence="3 4">In the C-terminal section; belongs to the PPC synthetase family.</text>
</comment>
<keyword evidence="3" id="KW-0460">Magnesium</keyword>
<dbReference type="Pfam" id="PF04127">
    <property type="entry name" value="DFP"/>
    <property type="match status" value="1"/>
</dbReference>
<evidence type="ECO:0000256" key="1">
    <source>
        <dbReference type="ARBA" id="ARBA00022793"/>
    </source>
</evidence>
<dbReference type="InterPro" id="IPR035929">
    <property type="entry name" value="CoaB-like_sf"/>
</dbReference>
<dbReference type="EC" id="4.1.1.36" evidence="3"/>
<reference evidence="7" key="1">
    <citation type="submission" date="2021-04" db="EMBL/GenBank/DDBJ databases">
        <title>Draft genome sequence of Xylanibacillus composti strain K13.</title>
        <authorList>
            <person name="Uke A."/>
            <person name="Chhe C."/>
            <person name="Baramee S."/>
            <person name="Kosugi A."/>
        </authorList>
    </citation>
    <scope>NUCLEOTIDE SEQUENCE</scope>
    <source>
        <strain evidence="7">K13</strain>
    </source>
</reference>
<feature type="binding site" evidence="3">
    <location>
        <position position="299"/>
    </location>
    <ligand>
        <name>CTP</name>
        <dbReference type="ChEBI" id="CHEBI:37563"/>
    </ligand>
</feature>
<evidence type="ECO:0000313" key="8">
    <source>
        <dbReference type="Proteomes" id="UP000677918"/>
    </source>
</evidence>
<feature type="domain" description="Flavoprotein" evidence="5">
    <location>
        <begin position="7"/>
        <end position="180"/>
    </location>
</feature>
<dbReference type="Gene3D" id="3.40.50.10300">
    <property type="entry name" value="CoaB-like"/>
    <property type="match status" value="1"/>
</dbReference>
<keyword evidence="3" id="KW-0511">Multifunctional enzyme</keyword>
<dbReference type="InterPro" id="IPR036551">
    <property type="entry name" value="Flavin_trans-like"/>
</dbReference>
<proteinExistence type="inferred from homology"/>
<organism evidence="7 8">
    <name type="scientific">Xylanibacillus composti</name>
    <dbReference type="NCBI Taxonomy" id="1572762"/>
    <lineage>
        <taxon>Bacteria</taxon>
        <taxon>Bacillati</taxon>
        <taxon>Bacillota</taxon>
        <taxon>Bacilli</taxon>
        <taxon>Bacillales</taxon>
        <taxon>Paenibacillaceae</taxon>
        <taxon>Xylanibacillus</taxon>
    </lineage>
</organism>
<comment type="catalytic activity">
    <reaction evidence="3 4">
        <text>N-[(R)-4-phosphopantothenoyl]-L-cysteine + H(+) = (R)-4'-phosphopantetheine + CO2</text>
        <dbReference type="Rhea" id="RHEA:16793"/>
        <dbReference type="ChEBI" id="CHEBI:15378"/>
        <dbReference type="ChEBI" id="CHEBI:16526"/>
        <dbReference type="ChEBI" id="CHEBI:59458"/>
        <dbReference type="ChEBI" id="CHEBI:61723"/>
        <dbReference type="EC" id="4.1.1.36"/>
    </reaction>
</comment>
<comment type="caution">
    <text evidence="3">Lacks conserved residue(s) required for the propagation of feature annotation.</text>
</comment>
<dbReference type="GO" id="GO:0071513">
    <property type="term" value="C:phosphopantothenoylcysteine decarboxylase complex"/>
    <property type="evidence" value="ECO:0007669"/>
    <property type="project" value="TreeGrafter"/>
</dbReference>
<dbReference type="PROSITE" id="PS51257">
    <property type="entry name" value="PROKAR_LIPOPROTEIN"/>
    <property type="match status" value="1"/>
</dbReference>
<dbReference type="GO" id="GO:0015937">
    <property type="term" value="P:coenzyme A biosynthetic process"/>
    <property type="evidence" value="ECO:0007669"/>
    <property type="project" value="UniProtKB-UniRule"/>
</dbReference>
<evidence type="ECO:0000256" key="4">
    <source>
        <dbReference type="RuleBase" id="RU364078"/>
    </source>
</evidence>
<gene>
    <name evidence="3" type="primary">coaBC</name>
    <name evidence="7" type="ORF">XYCOK13_05100</name>
</gene>
<feature type="binding site" evidence="3">
    <location>
        <position position="333"/>
    </location>
    <ligand>
        <name>CTP</name>
        <dbReference type="ChEBI" id="CHEBI:37563"/>
    </ligand>
</feature>
<evidence type="ECO:0000259" key="6">
    <source>
        <dbReference type="Pfam" id="PF04127"/>
    </source>
</evidence>
<dbReference type="HAMAP" id="MF_02225">
    <property type="entry name" value="CoaBC"/>
    <property type="match status" value="1"/>
</dbReference>
<dbReference type="GO" id="GO:0046872">
    <property type="term" value="F:metal ion binding"/>
    <property type="evidence" value="ECO:0007669"/>
    <property type="project" value="UniProtKB-KW"/>
</dbReference>
<feature type="domain" description="DNA/pantothenate metabolism flavoprotein C-terminal" evidence="6">
    <location>
        <begin position="195"/>
        <end position="404"/>
    </location>
</feature>
<protein>
    <recommendedName>
        <fullName evidence="3">Coenzyme A biosynthesis bifunctional protein CoaBC</fullName>
    </recommendedName>
    <alternativeName>
        <fullName evidence="3">DNA/pantothenate metabolism flavoprotein</fullName>
    </alternativeName>
    <alternativeName>
        <fullName evidence="3">Phosphopantothenoylcysteine synthetase/decarboxylase</fullName>
        <shortName evidence="3">PPCS-PPCDC</shortName>
    </alternativeName>
    <domain>
        <recommendedName>
            <fullName evidence="3">Phosphopantothenoylcysteine decarboxylase</fullName>
            <shortName evidence="3">PPC decarboxylase</shortName>
            <shortName evidence="3">PPC-DC</shortName>
            <ecNumber evidence="3">4.1.1.36</ecNumber>
        </recommendedName>
        <alternativeName>
            <fullName evidence="3">CoaC</fullName>
        </alternativeName>
    </domain>
    <domain>
        <recommendedName>
            <fullName evidence="3">Phosphopantothenate--cysteine ligase</fullName>
            <ecNumber evidence="3">6.3.2.5</ecNumber>
        </recommendedName>
        <alternativeName>
            <fullName evidence="3">CoaB</fullName>
        </alternativeName>
        <alternativeName>
            <fullName evidence="3">Phosphopantothenoylcysteine synthetase</fullName>
            <shortName evidence="3">PPC synthetase</shortName>
            <shortName evidence="3">PPC-S</shortName>
        </alternativeName>
    </domain>
</protein>
<evidence type="ECO:0000313" key="7">
    <source>
        <dbReference type="EMBL" id="GIQ67686.1"/>
    </source>
</evidence>
<keyword evidence="3" id="KW-0479">Metal-binding</keyword>
<dbReference type="InterPro" id="IPR007085">
    <property type="entry name" value="DNA/pantothenate-metab_flavo_C"/>
</dbReference>
<dbReference type="PANTHER" id="PTHR14359:SF6">
    <property type="entry name" value="PHOSPHOPANTOTHENOYLCYSTEINE DECARBOXYLASE"/>
    <property type="match status" value="1"/>
</dbReference>
<keyword evidence="8" id="KW-1185">Reference proteome</keyword>
<comment type="cofactor">
    <cofactor evidence="3">
        <name>Mg(2+)</name>
        <dbReference type="ChEBI" id="CHEBI:18420"/>
    </cofactor>
</comment>
<name>A0A8J4M1N0_9BACL</name>
<dbReference type="AlphaFoldDB" id="A0A8J4M1N0"/>
<feature type="binding site" evidence="3">
    <location>
        <position position="347"/>
    </location>
    <ligand>
        <name>CTP</name>
        <dbReference type="ChEBI" id="CHEBI:37563"/>
    </ligand>
</feature>
<dbReference type="GO" id="GO:0004632">
    <property type="term" value="F:phosphopantothenate--cysteine ligase activity"/>
    <property type="evidence" value="ECO:0007669"/>
    <property type="project" value="UniProtKB-UniRule"/>
</dbReference>
<keyword evidence="3 4" id="KW-0288">FMN</keyword>
<feature type="active site" description="Proton donor" evidence="3">
    <location>
        <position position="159"/>
    </location>
</feature>
<dbReference type="SUPFAM" id="SSF52507">
    <property type="entry name" value="Homo-oligomeric flavin-containing Cys decarboxylases, HFCD"/>
    <property type="match status" value="1"/>
</dbReference>
<comment type="cofactor">
    <cofactor evidence="3">
        <name>FMN</name>
        <dbReference type="ChEBI" id="CHEBI:58210"/>
    </cofactor>
    <text evidence="3">Binds 1 FMN per subunit.</text>
</comment>
<sequence length="424" mass="44847">MKMLTGKTIVLGVAGGIACYKALTLASRLTQAGAKVRVMMTNGAAQFVTPLSFQTITRHPVATDTFDEKDPAVVQHIDLADSADLIVIAPATANILAKLAHGLADEIVSTTLLAATCPVMVAPAMNVHMYTHPAVQQNMNTLMRRGVLFIEPGTGALACGYTGKGRMAEPEQIVERIAEHFAQVDAHANDLHKPLAGKRILVTGGGTRERIDPVRYLGNDSSGKMGAAIAAAAQELGAQKVTFIAANATAATPPGVERIEVESAEQMLEAVMGRLSANDMVVKAAAVADYRPKHVFSRKIKKQEDSLMLELERTPDILHTIGHSGYSGFVIGFAAETGEAAEYAMDKLRRKNCDLIAANNVLLEGAGFGTDTNVLEIYGPEGLVAALPAMSKQEAAKRLLTLAAERMAAHAANQSTAAAEVQDE</sequence>
<dbReference type="EMBL" id="BOVK01000006">
    <property type="protein sequence ID" value="GIQ67686.1"/>
    <property type="molecule type" value="Genomic_DNA"/>
</dbReference>
<comment type="function">
    <text evidence="3">Catalyzes two sequential steps in the biosynthesis of coenzyme A. In the first step cysteine is conjugated to 4'-phosphopantothenate to form 4-phosphopantothenoylcysteine. In the second step the latter compound is decarboxylated to form 4'-phosphopantotheine.</text>
</comment>
<dbReference type="NCBIfam" id="TIGR00521">
    <property type="entry name" value="coaBC_dfp"/>
    <property type="match status" value="1"/>
</dbReference>
<dbReference type="SUPFAM" id="SSF102645">
    <property type="entry name" value="CoaB-like"/>
    <property type="match status" value="1"/>
</dbReference>